<organism evidence="1 2">
    <name type="scientific">Lichtheimia corymbifera JMRC:FSU:9682</name>
    <dbReference type="NCBI Taxonomy" id="1263082"/>
    <lineage>
        <taxon>Eukaryota</taxon>
        <taxon>Fungi</taxon>
        <taxon>Fungi incertae sedis</taxon>
        <taxon>Mucoromycota</taxon>
        <taxon>Mucoromycotina</taxon>
        <taxon>Mucoromycetes</taxon>
        <taxon>Mucorales</taxon>
        <taxon>Lichtheimiaceae</taxon>
        <taxon>Lichtheimia</taxon>
    </lineage>
</organism>
<proteinExistence type="predicted"/>
<reference evidence="1" key="1">
    <citation type="submission" date="2013-08" db="EMBL/GenBank/DDBJ databases">
        <title>Gene expansion shapes genome architecture in the human pathogen Lichtheimia corymbifera: an evolutionary genomics analysis in the ancient terrestrial Mucorales (Mucoromycotina).</title>
        <authorList>
            <person name="Schwartze V.U."/>
            <person name="Winter S."/>
            <person name="Shelest E."/>
            <person name="Marcet-Houben M."/>
            <person name="Horn F."/>
            <person name="Wehner S."/>
            <person name="Hoffmann K."/>
            <person name="Riege K."/>
            <person name="Sammeth M."/>
            <person name="Nowrousian M."/>
            <person name="Valiante V."/>
            <person name="Linde J."/>
            <person name="Jacobsen I.D."/>
            <person name="Marz M."/>
            <person name="Brakhage A.A."/>
            <person name="Gabaldon T."/>
            <person name="Bocker S."/>
            <person name="Voigt K."/>
        </authorList>
    </citation>
    <scope>NUCLEOTIDE SEQUENCE [LARGE SCALE GENOMIC DNA]</scope>
    <source>
        <strain evidence="1">FSU 9682</strain>
    </source>
</reference>
<comment type="caution">
    <text evidence="1">The sequence shown here is derived from an EMBL/GenBank/DDBJ whole genome shotgun (WGS) entry which is preliminary data.</text>
</comment>
<evidence type="ECO:0000313" key="1">
    <source>
        <dbReference type="EMBL" id="CDH51985.1"/>
    </source>
</evidence>
<accession>A0A068RQM4</accession>
<protein>
    <submittedName>
        <fullName evidence="1">Uncharacterized protein</fullName>
    </submittedName>
</protein>
<evidence type="ECO:0000313" key="2">
    <source>
        <dbReference type="Proteomes" id="UP000027586"/>
    </source>
</evidence>
<keyword evidence="2" id="KW-1185">Reference proteome</keyword>
<dbReference type="AlphaFoldDB" id="A0A068RQM4"/>
<dbReference type="EMBL" id="CBTN010000011">
    <property type="protein sequence ID" value="CDH51985.1"/>
    <property type="molecule type" value="Genomic_DNA"/>
</dbReference>
<gene>
    <name evidence="1" type="ORF">LCOR_03524.1</name>
</gene>
<dbReference type="Proteomes" id="UP000027586">
    <property type="component" value="Unassembled WGS sequence"/>
</dbReference>
<name>A0A068RQM4_9FUNG</name>
<dbReference type="VEuPathDB" id="FungiDB:LCOR_03524.1"/>
<sequence>MLFGSFQFHSLRSLYLDYGRIYPGDAAIDRDEFGYQLGGVLSIFQHPASWMTCHDDTNNDITTTREPFQIDEDEAFE</sequence>